<feature type="transmembrane region" description="Helical" evidence="1">
    <location>
        <begin position="98"/>
        <end position="120"/>
    </location>
</feature>
<feature type="transmembrane region" description="Helical" evidence="1">
    <location>
        <begin position="57"/>
        <end position="77"/>
    </location>
</feature>
<keyword evidence="1" id="KW-1133">Transmembrane helix</keyword>
<feature type="transmembrane region" description="Helical" evidence="1">
    <location>
        <begin position="140"/>
        <end position="158"/>
    </location>
</feature>
<evidence type="ECO:0000256" key="1">
    <source>
        <dbReference type="SAM" id="Phobius"/>
    </source>
</evidence>
<evidence type="ECO:0008006" key="4">
    <source>
        <dbReference type="Google" id="ProtNLM"/>
    </source>
</evidence>
<reference evidence="2" key="1">
    <citation type="submission" date="2022-05" db="EMBL/GenBank/DDBJ databases">
        <title>Jatrophihabitans sp. SB3-54 whole genome sequence.</title>
        <authorList>
            <person name="Suh M.K."/>
            <person name="Eom M.K."/>
            <person name="Kim J.S."/>
            <person name="Kim H.S."/>
            <person name="Do H.E."/>
            <person name="Shin Y.K."/>
            <person name="Lee J.-S."/>
        </authorList>
    </citation>
    <scope>NUCLEOTIDE SEQUENCE</scope>
    <source>
        <strain evidence="2">SB3-54</strain>
    </source>
</reference>
<gene>
    <name evidence="2" type="ORF">M6B22_00910</name>
</gene>
<keyword evidence="1" id="KW-0812">Transmembrane</keyword>
<protein>
    <recommendedName>
        <fullName evidence="4">DUF3995 domain-containing protein</fullName>
    </recommendedName>
</protein>
<evidence type="ECO:0000313" key="2">
    <source>
        <dbReference type="EMBL" id="WAX57342.1"/>
    </source>
</evidence>
<name>A0ABY7JXP2_9ACTN</name>
<feature type="transmembrane region" description="Helical" evidence="1">
    <location>
        <begin position="178"/>
        <end position="197"/>
    </location>
</feature>
<proteinExistence type="predicted"/>
<accession>A0ABY7JXP2</accession>
<sequence length="229" mass="24003">MTTFARAPSLRRTISTRTLGRASLGWALAYVPIHVYWGLGGTSTPIGITGTRANFAVANWGACAVITGAGLVCLSLTTRRGQLLPGALRRGTAWVGGVLALAHWVLYTVASALRLTGALGYPADGEVTAEQLRGFDWANLAYFELWFGVMGVLLIACARRSEALDMLRGRPLPLTRTARWGTGLCLTGVAVVIGGVFTFDAWLFVAGGPAVLAVGLGVLALGRGDGTSR</sequence>
<feature type="transmembrane region" description="Helical" evidence="1">
    <location>
        <begin position="203"/>
        <end position="222"/>
    </location>
</feature>
<dbReference type="Proteomes" id="UP001164693">
    <property type="component" value="Chromosome"/>
</dbReference>
<dbReference type="EMBL" id="CP097463">
    <property type="protein sequence ID" value="WAX57342.1"/>
    <property type="molecule type" value="Genomic_DNA"/>
</dbReference>
<dbReference type="RefSeq" id="WP_269443880.1">
    <property type="nucleotide sequence ID" value="NZ_CP097463.1"/>
</dbReference>
<organism evidence="2 3">
    <name type="scientific">Jatrophihabitans cynanchi</name>
    <dbReference type="NCBI Taxonomy" id="2944128"/>
    <lineage>
        <taxon>Bacteria</taxon>
        <taxon>Bacillati</taxon>
        <taxon>Actinomycetota</taxon>
        <taxon>Actinomycetes</taxon>
        <taxon>Jatrophihabitantales</taxon>
        <taxon>Jatrophihabitantaceae</taxon>
        <taxon>Jatrophihabitans</taxon>
    </lineage>
</organism>
<feature type="transmembrane region" description="Helical" evidence="1">
    <location>
        <begin position="18"/>
        <end position="37"/>
    </location>
</feature>
<keyword evidence="1" id="KW-0472">Membrane</keyword>
<keyword evidence="3" id="KW-1185">Reference proteome</keyword>
<evidence type="ECO:0000313" key="3">
    <source>
        <dbReference type="Proteomes" id="UP001164693"/>
    </source>
</evidence>